<comment type="caution">
    <text evidence="1">The sequence shown here is derived from an EMBL/GenBank/DDBJ whole genome shotgun (WGS) entry which is preliminary data.</text>
</comment>
<name>A0A8T0A6K8_SILME</name>
<dbReference type="EMBL" id="JABFDY010000027">
    <property type="protein sequence ID" value="KAF7687294.1"/>
    <property type="molecule type" value="Genomic_DNA"/>
</dbReference>
<keyword evidence="2" id="KW-1185">Reference proteome</keyword>
<dbReference type="Proteomes" id="UP000606274">
    <property type="component" value="Unassembled WGS sequence"/>
</dbReference>
<reference evidence="1" key="1">
    <citation type="submission" date="2020-08" db="EMBL/GenBank/DDBJ databases">
        <title>Chromosome-level assembly of Southern catfish (Silurus meridionalis) provides insights into visual adaptation to the nocturnal and benthic lifestyles.</title>
        <authorList>
            <person name="Zhang Y."/>
            <person name="Wang D."/>
            <person name="Peng Z."/>
        </authorList>
    </citation>
    <scope>NUCLEOTIDE SEQUENCE</scope>
    <source>
        <strain evidence="1">SWU-2019-XX</strain>
        <tissue evidence="1">Muscle</tissue>
    </source>
</reference>
<organism evidence="1 2">
    <name type="scientific">Silurus meridionalis</name>
    <name type="common">Southern catfish</name>
    <name type="synonym">Silurus soldatovi meridionalis</name>
    <dbReference type="NCBI Taxonomy" id="175797"/>
    <lineage>
        <taxon>Eukaryota</taxon>
        <taxon>Metazoa</taxon>
        <taxon>Chordata</taxon>
        <taxon>Craniata</taxon>
        <taxon>Vertebrata</taxon>
        <taxon>Euteleostomi</taxon>
        <taxon>Actinopterygii</taxon>
        <taxon>Neopterygii</taxon>
        <taxon>Teleostei</taxon>
        <taxon>Ostariophysi</taxon>
        <taxon>Siluriformes</taxon>
        <taxon>Siluridae</taxon>
        <taxon>Silurus</taxon>
    </lineage>
</organism>
<evidence type="ECO:0000313" key="1">
    <source>
        <dbReference type="EMBL" id="KAF7687294.1"/>
    </source>
</evidence>
<dbReference type="InterPro" id="IPR045860">
    <property type="entry name" value="Snake_toxin-like_sf"/>
</dbReference>
<dbReference type="AlphaFoldDB" id="A0A8T0A6K8"/>
<dbReference type="SUPFAM" id="SSF57302">
    <property type="entry name" value="Snake toxin-like"/>
    <property type="match status" value="1"/>
</dbReference>
<evidence type="ECO:0008006" key="3">
    <source>
        <dbReference type="Google" id="ProtNLM"/>
    </source>
</evidence>
<protein>
    <recommendedName>
        <fullName evidence="3">UPAR/Ly6 domain-containing protein</fullName>
    </recommendedName>
</protein>
<gene>
    <name evidence="1" type="ORF">HF521_014522</name>
</gene>
<sequence>MQTSADQKHQQVSYAHALQCYACNIQGQRYVDVGCSSPGVITCSRFYKGFKQRFCIRTESIALGMVLTSGCATSRHCHTEELPGVKIHCCDSDLCNCASRYHKSSLSSYTLSLMMPSLTILWLQH</sequence>
<evidence type="ECO:0000313" key="2">
    <source>
        <dbReference type="Proteomes" id="UP000606274"/>
    </source>
</evidence>
<proteinExistence type="predicted"/>
<accession>A0A8T0A6K8</accession>